<comment type="subcellular location">
    <subcellularLocation>
        <location evidence="1">Cell inner membrane</location>
        <topology evidence="1">Single-pass membrane protein</topology>
    </subcellularLocation>
</comment>
<reference evidence="12" key="1">
    <citation type="journal article" date="2019" name="Int. J. Syst. Evol. Microbiol.">
        <title>The Global Catalogue of Microorganisms (GCM) 10K type strain sequencing project: providing services to taxonomists for standard genome sequencing and annotation.</title>
        <authorList>
            <consortium name="The Broad Institute Genomics Platform"/>
            <consortium name="The Broad Institute Genome Sequencing Center for Infectious Disease"/>
            <person name="Wu L."/>
            <person name="Ma J."/>
        </authorList>
    </citation>
    <scope>NUCLEOTIDE SEQUENCE [LARGE SCALE GENOMIC DNA]</scope>
    <source>
        <strain evidence="12">CGMCC 1.15419</strain>
    </source>
</reference>
<evidence type="ECO:0000256" key="2">
    <source>
        <dbReference type="ARBA" id="ARBA00010637"/>
    </source>
</evidence>
<dbReference type="RefSeq" id="WP_188715802.1">
    <property type="nucleotide sequence ID" value="NZ_BMIV01000010.1"/>
</dbReference>
<evidence type="ECO:0000256" key="6">
    <source>
        <dbReference type="ARBA" id="ARBA00022692"/>
    </source>
</evidence>
<evidence type="ECO:0000256" key="10">
    <source>
        <dbReference type="SAM" id="Phobius"/>
    </source>
</evidence>
<dbReference type="Pfam" id="PF04612">
    <property type="entry name" value="T2SSM"/>
    <property type="match status" value="1"/>
</dbReference>
<evidence type="ECO:0000256" key="3">
    <source>
        <dbReference type="ARBA" id="ARBA00022448"/>
    </source>
</evidence>
<evidence type="ECO:0000313" key="11">
    <source>
        <dbReference type="EMBL" id="GGF73925.1"/>
    </source>
</evidence>
<keyword evidence="9 10" id="KW-0472">Membrane</keyword>
<sequence length="154" mass="16945">MDNRPTSLRLPLREWLKLSGRGRMAAWGMILAVTAFLVLDIALRPLLAARSKALASIGKQSRSAEPARAWHDDGSGDVPISAVVTRTAAARDLTIRRIEAADEEVALAIEKADFNDIVRWIAELEIEQGLRVVAMDMDRTTDPGIVNATMTVRR</sequence>
<keyword evidence="12" id="KW-1185">Reference proteome</keyword>
<evidence type="ECO:0000256" key="4">
    <source>
        <dbReference type="ARBA" id="ARBA00022475"/>
    </source>
</evidence>
<evidence type="ECO:0000256" key="1">
    <source>
        <dbReference type="ARBA" id="ARBA00004377"/>
    </source>
</evidence>
<keyword evidence="5" id="KW-0997">Cell inner membrane</keyword>
<dbReference type="Gene3D" id="3.30.1360.100">
    <property type="entry name" value="General secretion pathway protein M, EpsM"/>
    <property type="match status" value="1"/>
</dbReference>
<protein>
    <recommendedName>
        <fullName evidence="13">Type II secretion system protein M</fullName>
    </recommendedName>
</protein>
<comment type="caution">
    <text evidence="11">The sequence shown here is derived from an EMBL/GenBank/DDBJ whole genome shotgun (WGS) entry which is preliminary data.</text>
</comment>
<keyword evidence="4" id="KW-1003">Cell membrane</keyword>
<proteinExistence type="inferred from homology"/>
<evidence type="ECO:0000256" key="7">
    <source>
        <dbReference type="ARBA" id="ARBA00022927"/>
    </source>
</evidence>
<evidence type="ECO:0000256" key="5">
    <source>
        <dbReference type="ARBA" id="ARBA00022519"/>
    </source>
</evidence>
<feature type="transmembrane region" description="Helical" evidence="10">
    <location>
        <begin position="24"/>
        <end position="43"/>
    </location>
</feature>
<evidence type="ECO:0008006" key="13">
    <source>
        <dbReference type="Google" id="ProtNLM"/>
    </source>
</evidence>
<keyword evidence="3" id="KW-0813">Transport</keyword>
<accession>A0ABQ1VJX4</accession>
<dbReference type="SUPFAM" id="SSF103054">
    <property type="entry name" value="General secretion pathway protein M, EpsM"/>
    <property type="match status" value="1"/>
</dbReference>
<keyword evidence="7" id="KW-0653">Protein transport</keyword>
<organism evidence="11 12">
    <name type="scientific">Paracoccus acridae</name>
    <dbReference type="NCBI Taxonomy" id="1795310"/>
    <lineage>
        <taxon>Bacteria</taxon>
        <taxon>Pseudomonadati</taxon>
        <taxon>Pseudomonadota</taxon>
        <taxon>Alphaproteobacteria</taxon>
        <taxon>Rhodobacterales</taxon>
        <taxon>Paracoccaceae</taxon>
        <taxon>Paracoccus</taxon>
    </lineage>
</organism>
<dbReference type="EMBL" id="BMIV01000010">
    <property type="protein sequence ID" value="GGF73925.1"/>
    <property type="molecule type" value="Genomic_DNA"/>
</dbReference>
<comment type="similarity">
    <text evidence="2">Belongs to the GSP M family.</text>
</comment>
<evidence type="ECO:0000256" key="9">
    <source>
        <dbReference type="ARBA" id="ARBA00023136"/>
    </source>
</evidence>
<keyword evidence="8 10" id="KW-1133">Transmembrane helix</keyword>
<evidence type="ECO:0000313" key="12">
    <source>
        <dbReference type="Proteomes" id="UP000640509"/>
    </source>
</evidence>
<gene>
    <name evidence="11" type="ORF">GCM10011402_28190</name>
</gene>
<dbReference type="Proteomes" id="UP000640509">
    <property type="component" value="Unassembled WGS sequence"/>
</dbReference>
<dbReference type="InterPro" id="IPR007690">
    <property type="entry name" value="T2SS_GspM"/>
</dbReference>
<name>A0ABQ1VJX4_9RHOB</name>
<dbReference type="InterPro" id="IPR023229">
    <property type="entry name" value="T2SS_M_periplasmic_sf"/>
</dbReference>
<evidence type="ECO:0000256" key="8">
    <source>
        <dbReference type="ARBA" id="ARBA00022989"/>
    </source>
</evidence>
<keyword evidence="6 10" id="KW-0812">Transmembrane</keyword>